<dbReference type="EMBL" id="CAADFU010000024">
    <property type="protein sequence ID" value="VFK43334.1"/>
    <property type="molecule type" value="Genomic_DNA"/>
</dbReference>
<dbReference type="SUPFAM" id="SSF143880">
    <property type="entry name" value="NE0471 N-terminal domain-like"/>
    <property type="match status" value="1"/>
</dbReference>
<evidence type="ECO:0000313" key="2">
    <source>
        <dbReference type="EMBL" id="VFK43334.1"/>
    </source>
</evidence>
<proteinExistence type="predicted"/>
<dbReference type="AlphaFoldDB" id="A0A450YP65"/>
<organism evidence="2">
    <name type="scientific">Candidatus Kentrum sp. SD</name>
    <dbReference type="NCBI Taxonomy" id="2126332"/>
    <lineage>
        <taxon>Bacteria</taxon>
        <taxon>Pseudomonadati</taxon>
        <taxon>Pseudomonadota</taxon>
        <taxon>Gammaproteobacteria</taxon>
        <taxon>Candidatus Kentrum</taxon>
    </lineage>
</organism>
<name>A0A450YP65_9GAMM</name>
<protein>
    <submittedName>
        <fullName evidence="2">Uncharacterized protein</fullName>
    </submittedName>
</protein>
<evidence type="ECO:0000313" key="1">
    <source>
        <dbReference type="EMBL" id="VFK37536.1"/>
    </source>
</evidence>
<dbReference type="InterPro" id="IPR036782">
    <property type="entry name" value="NE0471-like_N"/>
</dbReference>
<reference evidence="2" key="1">
    <citation type="submission" date="2019-02" db="EMBL/GenBank/DDBJ databases">
        <authorList>
            <person name="Gruber-Vodicka R. H."/>
            <person name="Seah K. B. B."/>
        </authorList>
    </citation>
    <scope>NUCLEOTIDE SEQUENCE</scope>
    <source>
        <strain evidence="2">BECK_S1320</strain>
        <strain evidence="1">BECK_S1321</strain>
    </source>
</reference>
<dbReference type="EMBL" id="CAADFR010000016">
    <property type="protein sequence ID" value="VFK37536.1"/>
    <property type="molecule type" value="Genomic_DNA"/>
</dbReference>
<sequence length="53" mass="5943">MFECISIAEARYIEGFRIFPRFNTGEAGEVDPQDLVHRYEVVSIAPPNPCISG</sequence>
<gene>
    <name evidence="2" type="ORF">BECKSD772E_GA0070983_102424</name>
    <name evidence="1" type="ORF">BECKSD772F_GA0070984_101622</name>
</gene>
<accession>A0A450YP65</accession>